<dbReference type="Proteomes" id="UP000534306">
    <property type="component" value="Unassembled WGS sequence"/>
</dbReference>
<organism evidence="3 4">
    <name type="scientific">Kribbella sandramycini</name>
    <dbReference type="NCBI Taxonomy" id="60450"/>
    <lineage>
        <taxon>Bacteria</taxon>
        <taxon>Bacillati</taxon>
        <taxon>Actinomycetota</taxon>
        <taxon>Actinomycetes</taxon>
        <taxon>Propionibacteriales</taxon>
        <taxon>Kribbellaceae</taxon>
        <taxon>Kribbella</taxon>
    </lineage>
</organism>
<gene>
    <name evidence="2" type="ORF">HNR71_002343</name>
    <name evidence="3" type="ORF">HPO96_35120</name>
</gene>
<evidence type="ECO:0000313" key="3">
    <source>
        <dbReference type="EMBL" id="NOL45492.1"/>
    </source>
</evidence>
<dbReference type="AlphaFoldDB" id="A0A7Y4L8X3"/>
<evidence type="ECO:0000313" key="2">
    <source>
        <dbReference type="EMBL" id="MBB6566706.1"/>
    </source>
</evidence>
<reference evidence="2 5" key="2">
    <citation type="submission" date="2020-08" db="EMBL/GenBank/DDBJ databases">
        <title>Sequencing the genomes of 1000 actinobacteria strains.</title>
        <authorList>
            <person name="Klenk H.-P."/>
        </authorList>
    </citation>
    <scope>NUCLEOTIDE SEQUENCE [LARGE SCALE GENOMIC DNA]</scope>
    <source>
        <strain evidence="2 5">DSM 15626</strain>
    </source>
</reference>
<dbReference type="RefSeq" id="WP_171678790.1">
    <property type="nucleotide sequence ID" value="NZ_BAAAGT010000004.1"/>
</dbReference>
<accession>A0A7Y4L8X3</accession>
<name>A0A7Y4L8X3_9ACTN</name>
<dbReference type="Gene3D" id="1.10.3210.10">
    <property type="entry name" value="Hypothetical protein af1432"/>
    <property type="match status" value="1"/>
</dbReference>
<protein>
    <submittedName>
        <fullName evidence="3">HD domain-containing protein</fullName>
    </submittedName>
</protein>
<sequence>MAVEEARSIAERMLRDHLPRRWAHTQGVGGRAGELRCVLGERAQIVEVAAWLHDIGYSPLIRTTGFHPLDGARYLRDVVVADDVVCRLVAHHTGAIIEADERHIPELADEFALPDSDLLDALTYCDVTTDPDGCRIGVEERLSEILMRYGNGHVVHRSITRSAPAIRQAASAVQRQLGASRSTGSNRGRGTA</sequence>
<evidence type="ECO:0000259" key="1">
    <source>
        <dbReference type="Pfam" id="PF01966"/>
    </source>
</evidence>
<proteinExistence type="predicted"/>
<dbReference type="SUPFAM" id="SSF109604">
    <property type="entry name" value="HD-domain/PDEase-like"/>
    <property type="match status" value="1"/>
</dbReference>
<dbReference type="InterPro" id="IPR006674">
    <property type="entry name" value="HD_domain"/>
</dbReference>
<evidence type="ECO:0000313" key="4">
    <source>
        <dbReference type="Proteomes" id="UP000534306"/>
    </source>
</evidence>
<keyword evidence="4" id="KW-1185">Reference proteome</keyword>
<dbReference type="EMBL" id="JABJRC010000013">
    <property type="protein sequence ID" value="NOL45492.1"/>
    <property type="molecule type" value="Genomic_DNA"/>
</dbReference>
<feature type="domain" description="HD" evidence="1">
    <location>
        <begin position="21"/>
        <end position="106"/>
    </location>
</feature>
<evidence type="ECO:0000313" key="5">
    <source>
        <dbReference type="Proteomes" id="UP000553957"/>
    </source>
</evidence>
<dbReference type="Proteomes" id="UP000553957">
    <property type="component" value="Unassembled WGS sequence"/>
</dbReference>
<dbReference type="Pfam" id="PF01966">
    <property type="entry name" value="HD"/>
    <property type="match status" value="1"/>
</dbReference>
<reference evidence="3 4" key="1">
    <citation type="submission" date="2020-05" db="EMBL/GenBank/DDBJ databases">
        <title>Genome sequence of Kribbella sandramycini ATCC 39419.</title>
        <authorList>
            <person name="Maclea K.S."/>
            <person name="Fair J.L."/>
        </authorList>
    </citation>
    <scope>NUCLEOTIDE SEQUENCE [LARGE SCALE GENOMIC DNA]</scope>
    <source>
        <strain evidence="3 4">ATCC 39419</strain>
    </source>
</reference>
<dbReference type="EMBL" id="JACHKF010000001">
    <property type="protein sequence ID" value="MBB6566706.1"/>
    <property type="molecule type" value="Genomic_DNA"/>
</dbReference>
<comment type="caution">
    <text evidence="3">The sequence shown here is derived from an EMBL/GenBank/DDBJ whole genome shotgun (WGS) entry which is preliminary data.</text>
</comment>